<evidence type="ECO:0000256" key="1">
    <source>
        <dbReference type="PROSITE-ProRule" id="PRU00042"/>
    </source>
</evidence>
<dbReference type="PANTHER" id="PTHR47027:SF26">
    <property type="entry name" value="REVERSE TRANSCRIPTASE DOMAIN-CONTAINING PROTEIN"/>
    <property type="match status" value="1"/>
</dbReference>
<evidence type="ECO:0000259" key="2">
    <source>
        <dbReference type="PROSITE" id="PS50157"/>
    </source>
</evidence>
<reference evidence="5" key="1">
    <citation type="submission" date="2016-06" db="UniProtKB">
        <authorList>
            <consortium name="WormBaseParasite"/>
        </authorList>
    </citation>
    <scope>IDENTIFICATION</scope>
</reference>
<dbReference type="InterPro" id="IPR013087">
    <property type="entry name" value="Znf_C2H2_type"/>
</dbReference>
<gene>
    <name evidence="3" type="ORF">SSLN_LOCUS11200</name>
</gene>
<dbReference type="GO" id="GO:0008270">
    <property type="term" value="F:zinc ion binding"/>
    <property type="evidence" value="ECO:0007669"/>
    <property type="project" value="UniProtKB-KW"/>
</dbReference>
<dbReference type="AlphaFoldDB" id="A0A183T402"/>
<organism evidence="5">
    <name type="scientific">Schistocephalus solidus</name>
    <name type="common">Tapeworm</name>
    <dbReference type="NCBI Taxonomy" id="70667"/>
    <lineage>
        <taxon>Eukaryota</taxon>
        <taxon>Metazoa</taxon>
        <taxon>Spiralia</taxon>
        <taxon>Lophotrochozoa</taxon>
        <taxon>Platyhelminthes</taxon>
        <taxon>Cestoda</taxon>
        <taxon>Eucestoda</taxon>
        <taxon>Diphyllobothriidea</taxon>
        <taxon>Diphyllobothriidae</taxon>
        <taxon>Schistocephalus</taxon>
    </lineage>
</organism>
<dbReference type="EMBL" id="UYSU01036360">
    <property type="protein sequence ID" value="VDL97585.1"/>
    <property type="molecule type" value="Genomic_DNA"/>
</dbReference>
<dbReference type="STRING" id="70667.A0A183T402"/>
<evidence type="ECO:0000313" key="5">
    <source>
        <dbReference type="WBParaSite" id="SSLN_0001162801-mRNA-1"/>
    </source>
</evidence>
<reference evidence="3 4" key="2">
    <citation type="submission" date="2018-11" db="EMBL/GenBank/DDBJ databases">
        <authorList>
            <consortium name="Pathogen Informatics"/>
        </authorList>
    </citation>
    <scope>NUCLEOTIDE SEQUENCE [LARGE SCALE GENOMIC DNA]</scope>
    <source>
        <strain evidence="3 4">NST_G2</strain>
    </source>
</reference>
<proteinExistence type="predicted"/>
<keyword evidence="4" id="KW-1185">Reference proteome</keyword>
<sequence length="280" mass="31336">MMARVTDNGTVSEAFAVTNGMKQGWVLAPTLFSLMFSAMLMDAYRDESPGFRITYRTDGHLLNSRRMQAPTQVSTNTVHDLLFADDCALNTVTEDDMQRSMDIFANSLLNGPHCGRTFNSHIGLVGRLRIHRTETDEQVPGAPKHRRDHRLHFPHCPRAFTHHLGIFGHLRIHDSGIHCNADNTDTPCTPFAAEILTAIATPTTMNGIPPASSDFSCPHCAHNFNSRMGLVGDLRIHRTEAGKQVPGAPTYSRRVRLHCSRTFTHRMGLLGHERLYDNLR</sequence>
<dbReference type="PANTHER" id="PTHR47027">
    <property type="entry name" value="REVERSE TRANSCRIPTASE DOMAIN-CONTAINING PROTEIN"/>
    <property type="match status" value="1"/>
</dbReference>
<evidence type="ECO:0000313" key="3">
    <source>
        <dbReference type="EMBL" id="VDL97585.1"/>
    </source>
</evidence>
<dbReference type="OrthoDB" id="8117402at2759"/>
<accession>A0A183T402</accession>
<keyword evidence="1" id="KW-0863">Zinc-finger</keyword>
<protein>
    <submittedName>
        <fullName evidence="5">C2H2-type domain-containing protein</fullName>
    </submittedName>
</protein>
<dbReference type="Proteomes" id="UP000275846">
    <property type="component" value="Unassembled WGS sequence"/>
</dbReference>
<keyword evidence="1" id="KW-0479">Metal-binding</keyword>
<name>A0A183T402_SCHSO</name>
<evidence type="ECO:0000313" key="4">
    <source>
        <dbReference type="Proteomes" id="UP000275846"/>
    </source>
</evidence>
<feature type="domain" description="C2H2-type" evidence="2">
    <location>
        <begin position="215"/>
        <end position="242"/>
    </location>
</feature>
<keyword evidence="1" id="KW-0862">Zinc</keyword>
<dbReference type="PROSITE" id="PS50157">
    <property type="entry name" value="ZINC_FINGER_C2H2_2"/>
    <property type="match status" value="1"/>
</dbReference>
<dbReference type="WBParaSite" id="SSLN_0001162801-mRNA-1">
    <property type="protein sequence ID" value="SSLN_0001162801-mRNA-1"/>
    <property type="gene ID" value="SSLN_0001162801"/>
</dbReference>